<reference evidence="4 5" key="2">
    <citation type="submission" date="2020-06" db="EMBL/GenBank/DDBJ databases">
        <title>Antribacter stalactiti gen. nov., sp. nov., a new member of the family Nacardiaceae isolated from a cave.</title>
        <authorList>
            <person name="Kim I.S."/>
        </authorList>
    </citation>
    <scope>NUCLEOTIDE SEQUENCE [LARGE SCALE GENOMIC DNA]</scope>
    <source>
        <strain evidence="4 5">YC2-7</strain>
    </source>
</reference>
<evidence type="ECO:0000313" key="4">
    <source>
        <dbReference type="EMBL" id="NMN94024.1"/>
    </source>
</evidence>
<name>A0A848K9S4_9NOCA</name>
<keyword evidence="5" id="KW-1185">Reference proteome</keyword>
<keyword evidence="1 4" id="KW-0808">Transferase</keyword>
<reference evidence="4 5" key="1">
    <citation type="submission" date="2019-05" db="EMBL/GenBank/DDBJ databases">
        <authorList>
            <person name="Lee S.D."/>
        </authorList>
    </citation>
    <scope>NUCLEOTIDE SEQUENCE [LARGE SCALE GENOMIC DNA]</scope>
    <source>
        <strain evidence="4 5">YC2-7</strain>
    </source>
</reference>
<proteinExistence type="predicted"/>
<dbReference type="InterPro" id="IPR050832">
    <property type="entry name" value="Bact_Acetyltransf"/>
</dbReference>
<dbReference type="GO" id="GO:0016747">
    <property type="term" value="F:acyltransferase activity, transferring groups other than amino-acyl groups"/>
    <property type="evidence" value="ECO:0007669"/>
    <property type="project" value="InterPro"/>
</dbReference>
<protein>
    <submittedName>
        <fullName evidence="4">GNAT family N-acetyltransferase</fullName>
    </submittedName>
</protein>
<dbReference type="SUPFAM" id="SSF55729">
    <property type="entry name" value="Acyl-CoA N-acyltransferases (Nat)"/>
    <property type="match status" value="1"/>
</dbReference>
<dbReference type="InterPro" id="IPR000182">
    <property type="entry name" value="GNAT_dom"/>
</dbReference>
<evidence type="ECO:0000256" key="1">
    <source>
        <dbReference type="ARBA" id="ARBA00022679"/>
    </source>
</evidence>
<dbReference type="Proteomes" id="UP000535543">
    <property type="component" value="Unassembled WGS sequence"/>
</dbReference>
<evidence type="ECO:0000313" key="5">
    <source>
        <dbReference type="Proteomes" id="UP000535543"/>
    </source>
</evidence>
<organism evidence="4 5">
    <name type="scientific">Antrihabitans stalactiti</name>
    <dbReference type="NCBI Taxonomy" id="2584121"/>
    <lineage>
        <taxon>Bacteria</taxon>
        <taxon>Bacillati</taxon>
        <taxon>Actinomycetota</taxon>
        <taxon>Actinomycetes</taxon>
        <taxon>Mycobacteriales</taxon>
        <taxon>Nocardiaceae</taxon>
        <taxon>Antrihabitans</taxon>
    </lineage>
</organism>
<sequence>MTMVAVDVSRAGLWDAEALSDVAAATFPLACPPNATPEDIEVFIDEALSYERFGEYLSDPNRTVLKATKNGKIVGYAMLVDGPPEDPAVAKVVTLRPVLEISKMYVLPGQHGKGVSTALMSAAVEFARRGDFAGVWLGVNQHNQRAQRFYTKNHFETVGTKTFQVGSQTQHDFVMQRAV</sequence>
<keyword evidence="2" id="KW-0012">Acyltransferase</keyword>
<feature type="domain" description="N-acetyltransferase" evidence="3">
    <location>
        <begin position="6"/>
        <end position="179"/>
    </location>
</feature>
<evidence type="ECO:0000259" key="3">
    <source>
        <dbReference type="PROSITE" id="PS51186"/>
    </source>
</evidence>
<accession>A0A848K9S4</accession>
<dbReference type="Gene3D" id="3.40.630.30">
    <property type="match status" value="1"/>
</dbReference>
<gene>
    <name evidence="4" type="ORF">FGL95_03115</name>
</gene>
<dbReference type="CDD" id="cd04301">
    <property type="entry name" value="NAT_SF"/>
    <property type="match status" value="1"/>
</dbReference>
<evidence type="ECO:0000256" key="2">
    <source>
        <dbReference type="ARBA" id="ARBA00023315"/>
    </source>
</evidence>
<dbReference type="AlphaFoldDB" id="A0A848K9S4"/>
<dbReference type="Pfam" id="PF00583">
    <property type="entry name" value="Acetyltransf_1"/>
    <property type="match status" value="1"/>
</dbReference>
<dbReference type="RefSeq" id="WP_169584704.1">
    <property type="nucleotide sequence ID" value="NZ_VCQU01000001.1"/>
</dbReference>
<dbReference type="PANTHER" id="PTHR43877">
    <property type="entry name" value="AMINOALKYLPHOSPHONATE N-ACETYLTRANSFERASE-RELATED-RELATED"/>
    <property type="match status" value="1"/>
</dbReference>
<dbReference type="PROSITE" id="PS51186">
    <property type="entry name" value="GNAT"/>
    <property type="match status" value="1"/>
</dbReference>
<comment type="caution">
    <text evidence="4">The sequence shown here is derived from an EMBL/GenBank/DDBJ whole genome shotgun (WGS) entry which is preliminary data.</text>
</comment>
<dbReference type="EMBL" id="VCQU01000001">
    <property type="protein sequence ID" value="NMN94024.1"/>
    <property type="molecule type" value="Genomic_DNA"/>
</dbReference>
<dbReference type="InterPro" id="IPR016181">
    <property type="entry name" value="Acyl_CoA_acyltransferase"/>
</dbReference>